<name>A0A6J4PCH1_9ACTN</name>
<sequence>ACTQEAQIQKAPQGQDAGTGQGRHRRAVRRVWPAGAGAGLDLQPPDRGGPYRDDPQDQARREGLDQHIPPQARNQKGGRDPNGKRQGLRGGLRRRGQAGPRDVRDERRERGTRARGYEPGRPEASHKDPLPLAGRWTV</sequence>
<keyword evidence="2" id="KW-0689">Ribosomal protein</keyword>
<feature type="region of interest" description="Disordered" evidence="1">
    <location>
        <begin position="1"/>
        <end position="138"/>
    </location>
</feature>
<gene>
    <name evidence="2" type="ORF">AVDCRST_MAG55-1371</name>
</gene>
<keyword evidence="2" id="KW-0687">Ribonucleoprotein</keyword>
<evidence type="ECO:0000313" key="2">
    <source>
        <dbReference type="EMBL" id="CAA9412032.1"/>
    </source>
</evidence>
<proteinExistence type="predicted"/>
<dbReference type="EMBL" id="CADCUZ010000056">
    <property type="protein sequence ID" value="CAA9412032.1"/>
    <property type="molecule type" value="Genomic_DNA"/>
</dbReference>
<dbReference type="AlphaFoldDB" id="A0A6J4PCH1"/>
<organism evidence="2">
    <name type="scientific">uncultured Rubrobacteraceae bacterium</name>
    <dbReference type="NCBI Taxonomy" id="349277"/>
    <lineage>
        <taxon>Bacteria</taxon>
        <taxon>Bacillati</taxon>
        <taxon>Actinomycetota</taxon>
        <taxon>Rubrobacteria</taxon>
        <taxon>Rubrobacterales</taxon>
        <taxon>Rubrobacteraceae</taxon>
        <taxon>environmental samples</taxon>
    </lineage>
</organism>
<reference evidence="2" key="1">
    <citation type="submission" date="2020-02" db="EMBL/GenBank/DDBJ databases">
        <authorList>
            <person name="Meier V. D."/>
        </authorList>
    </citation>
    <scope>NUCLEOTIDE SEQUENCE</scope>
    <source>
        <strain evidence="2">AVDCRST_MAG55</strain>
    </source>
</reference>
<feature type="non-terminal residue" evidence="2">
    <location>
        <position position="138"/>
    </location>
</feature>
<feature type="compositionally biased region" description="Basic and acidic residues" evidence="1">
    <location>
        <begin position="49"/>
        <end position="65"/>
    </location>
</feature>
<feature type="non-terminal residue" evidence="2">
    <location>
        <position position="1"/>
    </location>
</feature>
<accession>A0A6J4PCH1</accession>
<feature type="compositionally biased region" description="Polar residues" evidence="1">
    <location>
        <begin position="1"/>
        <end position="18"/>
    </location>
</feature>
<feature type="compositionally biased region" description="Basic and acidic residues" evidence="1">
    <location>
        <begin position="101"/>
        <end position="129"/>
    </location>
</feature>
<protein>
    <submittedName>
        <fullName evidence="2">LSU ribosomal protein L16p (L10e)</fullName>
    </submittedName>
</protein>
<dbReference type="GO" id="GO:0005840">
    <property type="term" value="C:ribosome"/>
    <property type="evidence" value="ECO:0007669"/>
    <property type="project" value="UniProtKB-KW"/>
</dbReference>
<evidence type="ECO:0000256" key="1">
    <source>
        <dbReference type="SAM" id="MobiDB-lite"/>
    </source>
</evidence>